<accession>A0A699RIF9</accession>
<evidence type="ECO:0000256" key="1">
    <source>
        <dbReference type="SAM" id="MobiDB-lite"/>
    </source>
</evidence>
<feature type="region of interest" description="Disordered" evidence="1">
    <location>
        <begin position="19"/>
        <end position="68"/>
    </location>
</feature>
<feature type="compositionally biased region" description="Pro residues" evidence="1">
    <location>
        <begin position="39"/>
        <end position="51"/>
    </location>
</feature>
<gene>
    <name evidence="2" type="ORF">Tci_858200</name>
</gene>
<reference evidence="2" key="1">
    <citation type="journal article" date="2019" name="Sci. Rep.">
        <title>Draft genome of Tanacetum cinerariifolium, the natural source of mosquito coil.</title>
        <authorList>
            <person name="Yamashiro T."/>
            <person name="Shiraishi A."/>
            <person name="Satake H."/>
            <person name="Nakayama K."/>
        </authorList>
    </citation>
    <scope>NUCLEOTIDE SEQUENCE</scope>
</reference>
<dbReference type="EMBL" id="BKCJ011104026">
    <property type="protein sequence ID" value="GFC86230.1"/>
    <property type="molecule type" value="Genomic_DNA"/>
</dbReference>
<comment type="caution">
    <text evidence="2">The sequence shown here is derived from an EMBL/GenBank/DDBJ whole genome shotgun (WGS) entry which is preliminary data.</text>
</comment>
<feature type="compositionally biased region" description="Low complexity" evidence="1">
    <location>
        <begin position="55"/>
        <end position="68"/>
    </location>
</feature>
<organism evidence="2">
    <name type="scientific">Tanacetum cinerariifolium</name>
    <name type="common">Dalmatian daisy</name>
    <name type="synonym">Chrysanthemum cinerariifolium</name>
    <dbReference type="NCBI Taxonomy" id="118510"/>
    <lineage>
        <taxon>Eukaryota</taxon>
        <taxon>Viridiplantae</taxon>
        <taxon>Streptophyta</taxon>
        <taxon>Embryophyta</taxon>
        <taxon>Tracheophyta</taxon>
        <taxon>Spermatophyta</taxon>
        <taxon>Magnoliopsida</taxon>
        <taxon>eudicotyledons</taxon>
        <taxon>Gunneridae</taxon>
        <taxon>Pentapetalae</taxon>
        <taxon>asterids</taxon>
        <taxon>campanulids</taxon>
        <taxon>Asterales</taxon>
        <taxon>Asteraceae</taxon>
        <taxon>Asteroideae</taxon>
        <taxon>Anthemideae</taxon>
        <taxon>Anthemidinae</taxon>
        <taxon>Tanacetum</taxon>
    </lineage>
</organism>
<protein>
    <submittedName>
        <fullName evidence="2">Uncharacterized protein</fullName>
    </submittedName>
</protein>
<dbReference type="AlphaFoldDB" id="A0A699RIF9"/>
<evidence type="ECO:0000313" key="2">
    <source>
        <dbReference type="EMBL" id="GFC86230.1"/>
    </source>
</evidence>
<name>A0A699RIF9_TANCI</name>
<proteinExistence type="predicted"/>
<sequence>MMRWRSHWSMITQTNSYQIQKKLARKKRKRCDVPRTPFGSPPPQPPHPPPRACASGTPGTSGSSRSSQFPHLPLLHLLVHLDLLSNKAVKL</sequence>